<evidence type="ECO:0000256" key="1">
    <source>
        <dbReference type="SAM" id="Coils"/>
    </source>
</evidence>
<dbReference type="Proteomes" id="UP000001225">
    <property type="component" value="Chromosome"/>
</dbReference>
<dbReference type="InterPro" id="IPR020269">
    <property type="entry name" value="Phage_Mu_Releasin"/>
</dbReference>
<reference evidence="2 3" key="1">
    <citation type="journal article" date="2008" name="BMC Genomics">
        <title>The missing link: Bordetella petrii is endowed with both the metabolic versatility of environmental bacteria and virulence traits of pathogenic Bordetellae.</title>
        <authorList>
            <person name="Gross R."/>
            <person name="Guzman C.A."/>
            <person name="Sebaihia M."/>
            <person name="Martins Dos Santos V.A."/>
            <person name="Pieper D.H."/>
            <person name="Koebnik R."/>
            <person name="Lechner M."/>
            <person name="Bartels D."/>
            <person name="Buhrmester J."/>
            <person name="Choudhuri J.V."/>
            <person name="Ebensen T."/>
            <person name="Gaigalat L."/>
            <person name="Herrmann S."/>
            <person name="Khachane A.N."/>
            <person name="Larisch C."/>
            <person name="Link S."/>
            <person name="Linke B."/>
            <person name="Meyer F."/>
            <person name="Mormann S."/>
            <person name="Nakunst D."/>
            <person name="Rueckert C."/>
            <person name="Schneiker-Bekel S."/>
            <person name="Schulze K."/>
            <person name="Vorhoelter F.J."/>
            <person name="Yevsa T."/>
            <person name="Engle J.T."/>
            <person name="Goldman W.E."/>
            <person name="Puehler A."/>
            <person name="Goebel U.B."/>
            <person name="Goesmann A."/>
            <person name="Bloecker H."/>
            <person name="Kaiser O."/>
            <person name="Martinez-Arias R."/>
        </authorList>
    </citation>
    <scope>NUCLEOTIDE SEQUENCE [LARGE SCALE GENOMIC DNA]</scope>
    <source>
        <strain evidence="3">ATCC BAA-461 / DSM 12804 / CCUG 43448 / CIP 107267 / Se-1111R</strain>
    </source>
</reference>
<evidence type="ECO:0000313" key="2">
    <source>
        <dbReference type="EMBL" id="CAP44755.1"/>
    </source>
</evidence>
<dbReference type="eggNOG" id="ENOG5033CCK">
    <property type="taxonomic scope" value="Bacteria"/>
</dbReference>
<dbReference type="EMBL" id="AM902716">
    <property type="protein sequence ID" value="CAP44755.1"/>
    <property type="molecule type" value="Genomic_DNA"/>
</dbReference>
<evidence type="ECO:0008006" key="4">
    <source>
        <dbReference type="Google" id="ProtNLM"/>
    </source>
</evidence>
<protein>
    <recommendedName>
        <fullName evidence="4">DUF2730 family protein</fullName>
    </recommendedName>
</protein>
<proteinExistence type="predicted"/>
<organism evidence="2 3">
    <name type="scientific">Bordetella petrii (strain ATCC BAA-461 / DSM 12804 / CCUG 43448 / CIP 107267 / Se-1111R)</name>
    <dbReference type="NCBI Taxonomy" id="340100"/>
    <lineage>
        <taxon>Bacteria</taxon>
        <taxon>Pseudomonadati</taxon>
        <taxon>Pseudomonadota</taxon>
        <taxon>Betaproteobacteria</taxon>
        <taxon>Burkholderiales</taxon>
        <taxon>Alcaligenaceae</taxon>
        <taxon>Bordetella</taxon>
    </lineage>
</organism>
<dbReference type="AlphaFoldDB" id="A9ID34"/>
<dbReference type="Pfam" id="PF10805">
    <property type="entry name" value="DUF2730"/>
    <property type="match status" value="1"/>
</dbReference>
<feature type="coiled-coil region" evidence="1">
    <location>
        <begin position="41"/>
        <end position="91"/>
    </location>
</feature>
<keyword evidence="3" id="KW-1185">Reference proteome</keyword>
<name>A9ID34_BORPD</name>
<evidence type="ECO:0000313" key="3">
    <source>
        <dbReference type="Proteomes" id="UP000001225"/>
    </source>
</evidence>
<gene>
    <name evidence="2" type="ordered locus">Bpet4404</name>
</gene>
<keyword evidence="1" id="KW-0175">Coiled coil</keyword>
<dbReference type="STRING" id="94624.Bpet4404"/>
<dbReference type="KEGG" id="bpt:Bpet4404"/>
<accession>A9ID34</accession>
<sequence>MSEVDWGAARLGWDVLQTGITAAIALYVWWTGRSRATTDAIDQVDDRVTKTQQRLDRVEQTLENRPGYADLHAVRAEMAQTNRKLAEVSAQLLGATNLLNRLHDYLLQERREK</sequence>